<keyword evidence="2" id="KW-1003">Cell membrane</keyword>
<protein>
    <recommendedName>
        <fullName evidence="10">Vang-like protein</fullName>
    </recommendedName>
</protein>
<comment type="subcellular location">
    <subcellularLocation>
        <location evidence="1">Cell membrane</location>
        <topology evidence="1">Multi-pass membrane protein</topology>
    </subcellularLocation>
</comment>
<comment type="caution">
    <text evidence="8">The sequence shown here is derived from an EMBL/GenBank/DDBJ whole genome shotgun (WGS) entry which is preliminary data.</text>
</comment>
<feature type="transmembrane region" description="Helical" evidence="7">
    <location>
        <begin position="109"/>
        <end position="133"/>
    </location>
</feature>
<gene>
    <name evidence="8" type="ORF">GDO78_015318</name>
</gene>
<proteinExistence type="inferred from homology"/>
<evidence type="ECO:0000256" key="1">
    <source>
        <dbReference type="ARBA" id="ARBA00004651"/>
    </source>
</evidence>
<evidence type="ECO:0000256" key="5">
    <source>
        <dbReference type="ARBA" id="ARBA00023136"/>
    </source>
</evidence>
<sequence length="407" mass="46618">MGLYMFCVLSVLTFLTPPLFIMLPQVLWGSELVPCGVICEGLYISVAFKLLFIALGSWAVFFREPRYVLPRLVEFRALLLLLLSLFLVSYWLFYVVQILGQQERNLLGVVQYTVSLVDTFIFIHYLTVVLLEIRQLQPFYVLRVVRSSDGEARCYTIGRVSLQRSALFILENYYKDFPAFTPSPHTKKQEQSLDGKGENVDGFEDSNMSQSQILIPSSTNYKDRYYADIELERKIRRRRARLVVTVHRSFSEVQRMDNRIKSGQAIDAREAAQSIFPLIAQSLQRYLRSTQQTHLYSMESIIKHLTLCLMHSMSPQAFLEQYLRPGAQCEYSGAQPALWTLVSEEAVTRSLKSNLTFCLRSSDTQLVVSVSAIPSLTLTENFIPPNSHRFLVQLYPQVLDTSSISPA</sequence>
<dbReference type="Proteomes" id="UP000770717">
    <property type="component" value="Unassembled WGS sequence"/>
</dbReference>
<name>A0A8J6EQ17_ELECQ</name>
<dbReference type="InterPro" id="IPR009539">
    <property type="entry name" value="VANGL"/>
</dbReference>
<dbReference type="EMBL" id="WNTK01000028">
    <property type="protein sequence ID" value="KAG9473035.1"/>
    <property type="molecule type" value="Genomic_DNA"/>
</dbReference>
<evidence type="ECO:0000256" key="2">
    <source>
        <dbReference type="ARBA" id="ARBA00022475"/>
    </source>
</evidence>
<keyword evidence="5 7" id="KW-0472">Membrane</keyword>
<comment type="similarity">
    <text evidence="6">Belongs to the Vang family.</text>
</comment>
<dbReference type="GO" id="GO:0005886">
    <property type="term" value="C:plasma membrane"/>
    <property type="evidence" value="ECO:0007669"/>
    <property type="project" value="UniProtKB-SubCell"/>
</dbReference>
<organism evidence="8 9">
    <name type="scientific">Eleutherodactylus coqui</name>
    <name type="common">Puerto Rican coqui</name>
    <dbReference type="NCBI Taxonomy" id="57060"/>
    <lineage>
        <taxon>Eukaryota</taxon>
        <taxon>Metazoa</taxon>
        <taxon>Chordata</taxon>
        <taxon>Craniata</taxon>
        <taxon>Vertebrata</taxon>
        <taxon>Euteleostomi</taxon>
        <taxon>Amphibia</taxon>
        <taxon>Batrachia</taxon>
        <taxon>Anura</taxon>
        <taxon>Neobatrachia</taxon>
        <taxon>Hyloidea</taxon>
        <taxon>Eleutherodactylidae</taxon>
        <taxon>Eleutherodactylinae</taxon>
        <taxon>Eleutherodactylus</taxon>
        <taxon>Eleutherodactylus</taxon>
    </lineage>
</organism>
<evidence type="ECO:0000256" key="3">
    <source>
        <dbReference type="ARBA" id="ARBA00022692"/>
    </source>
</evidence>
<keyword evidence="9" id="KW-1185">Reference proteome</keyword>
<evidence type="ECO:0000256" key="7">
    <source>
        <dbReference type="SAM" id="Phobius"/>
    </source>
</evidence>
<dbReference type="Pfam" id="PF06638">
    <property type="entry name" value="Strabismus"/>
    <property type="match status" value="1"/>
</dbReference>
<accession>A0A8J6EQ17</accession>
<keyword evidence="3 7" id="KW-0812">Transmembrane</keyword>
<evidence type="ECO:0008006" key="10">
    <source>
        <dbReference type="Google" id="ProtNLM"/>
    </source>
</evidence>
<dbReference type="PANTHER" id="PTHR20886">
    <property type="entry name" value="VANG-LIKE PROTEIN"/>
    <property type="match status" value="1"/>
</dbReference>
<evidence type="ECO:0000256" key="4">
    <source>
        <dbReference type="ARBA" id="ARBA00022989"/>
    </source>
</evidence>
<evidence type="ECO:0000313" key="8">
    <source>
        <dbReference type="EMBL" id="KAG9473035.1"/>
    </source>
</evidence>
<evidence type="ECO:0000313" key="9">
    <source>
        <dbReference type="Proteomes" id="UP000770717"/>
    </source>
</evidence>
<feature type="transmembrane region" description="Helical" evidence="7">
    <location>
        <begin position="45"/>
        <end position="63"/>
    </location>
</feature>
<keyword evidence="4 7" id="KW-1133">Transmembrane helix</keyword>
<dbReference type="AlphaFoldDB" id="A0A8J6EQ17"/>
<feature type="transmembrane region" description="Helical" evidence="7">
    <location>
        <begin position="75"/>
        <end position="97"/>
    </location>
</feature>
<evidence type="ECO:0000256" key="6">
    <source>
        <dbReference type="ARBA" id="ARBA00025718"/>
    </source>
</evidence>
<reference evidence="8" key="1">
    <citation type="thesis" date="2020" institute="ProQuest LLC" country="789 East Eisenhower Parkway, Ann Arbor, MI, USA">
        <title>Comparative Genomics and Chromosome Evolution.</title>
        <authorList>
            <person name="Mudd A.B."/>
        </authorList>
    </citation>
    <scope>NUCLEOTIDE SEQUENCE</scope>
    <source>
        <strain evidence="8">HN-11 Male</strain>
        <tissue evidence="8">Kidney and liver</tissue>
    </source>
</reference>
<dbReference type="OrthoDB" id="8887313at2759"/>